<reference evidence="3 4" key="1">
    <citation type="journal article" date="2021" name="Nat. Plants">
        <title>The Taxus genome provides insights into paclitaxel biosynthesis.</title>
        <authorList>
            <person name="Xiong X."/>
            <person name="Gou J."/>
            <person name="Liao Q."/>
            <person name="Li Y."/>
            <person name="Zhou Q."/>
            <person name="Bi G."/>
            <person name="Li C."/>
            <person name="Du R."/>
            <person name="Wang X."/>
            <person name="Sun T."/>
            <person name="Guo L."/>
            <person name="Liang H."/>
            <person name="Lu P."/>
            <person name="Wu Y."/>
            <person name="Zhang Z."/>
            <person name="Ro D.K."/>
            <person name="Shang Y."/>
            <person name="Huang S."/>
            <person name="Yan J."/>
        </authorList>
    </citation>
    <scope>NUCLEOTIDE SEQUENCE [LARGE SCALE GENOMIC DNA]</scope>
    <source>
        <strain evidence="3">Ta-2019</strain>
    </source>
</reference>
<dbReference type="PANTHER" id="PTHR11017:SF385">
    <property type="entry name" value="DISEASE RESISTANCE PROTEIN (TIR-NBS-LRR CLASS)-RELATED"/>
    <property type="match status" value="1"/>
</dbReference>
<dbReference type="Gene3D" id="3.40.50.10140">
    <property type="entry name" value="Toll/interleukin-1 receptor homology (TIR) domain"/>
    <property type="match status" value="1"/>
</dbReference>
<dbReference type="SUPFAM" id="SSF52200">
    <property type="entry name" value="Toll/Interleukin receptor TIR domain"/>
    <property type="match status" value="1"/>
</dbReference>
<dbReference type="PANTHER" id="PTHR11017">
    <property type="entry name" value="LEUCINE-RICH REPEAT-CONTAINING PROTEIN"/>
    <property type="match status" value="1"/>
</dbReference>
<dbReference type="InterPro" id="IPR044974">
    <property type="entry name" value="Disease_R_plants"/>
</dbReference>
<dbReference type="Pfam" id="PF23282">
    <property type="entry name" value="WHD_ROQ1"/>
    <property type="match status" value="1"/>
</dbReference>
<dbReference type="InterPro" id="IPR002182">
    <property type="entry name" value="NB-ARC"/>
</dbReference>
<dbReference type="Pfam" id="PF00931">
    <property type="entry name" value="NB-ARC"/>
    <property type="match status" value="1"/>
</dbReference>
<accession>A0AA38BXN6</accession>
<dbReference type="SUPFAM" id="SSF52540">
    <property type="entry name" value="P-loop containing nucleoside triphosphate hydrolases"/>
    <property type="match status" value="1"/>
</dbReference>
<keyword evidence="4" id="KW-1185">Reference proteome</keyword>
<organism evidence="3 4">
    <name type="scientific">Taxus chinensis</name>
    <name type="common">Chinese yew</name>
    <name type="synonym">Taxus wallichiana var. chinensis</name>
    <dbReference type="NCBI Taxonomy" id="29808"/>
    <lineage>
        <taxon>Eukaryota</taxon>
        <taxon>Viridiplantae</taxon>
        <taxon>Streptophyta</taxon>
        <taxon>Embryophyta</taxon>
        <taxon>Tracheophyta</taxon>
        <taxon>Spermatophyta</taxon>
        <taxon>Pinopsida</taxon>
        <taxon>Pinidae</taxon>
        <taxon>Conifers II</taxon>
        <taxon>Cupressales</taxon>
        <taxon>Taxaceae</taxon>
        <taxon>Taxus</taxon>
    </lineage>
</organism>
<protein>
    <recommendedName>
        <fullName evidence="2">TIR domain-containing protein</fullName>
    </recommendedName>
</protein>
<dbReference type="InterPro" id="IPR058192">
    <property type="entry name" value="WHD_ROQ1-like"/>
</dbReference>
<dbReference type="InterPro" id="IPR035897">
    <property type="entry name" value="Toll_tir_struct_dom_sf"/>
</dbReference>
<feature type="domain" description="TIR" evidence="2">
    <location>
        <begin position="8"/>
        <end position="173"/>
    </location>
</feature>
<dbReference type="PRINTS" id="PR00364">
    <property type="entry name" value="DISEASERSIST"/>
</dbReference>
<dbReference type="Pfam" id="PF01582">
    <property type="entry name" value="TIR"/>
    <property type="match status" value="1"/>
</dbReference>
<dbReference type="Gene3D" id="3.40.50.300">
    <property type="entry name" value="P-loop containing nucleotide triphosphate hydrolases"/>
    <property type="match status" value="1"/>
</dbReference>
<dbReference type="InterPro" id="IPR042197">
    <property type="entry name" value="Apaf_helical"/>
</dbReference>
<dbReference type="Gene3D" id="1.10.8.430">
    <property type="entry name" value="Helical domain of apoptotic protease-activating factors"/>
    <property type="match status" value="1"/>
</dbReference>
<comment type="caution">
    <text evidence="3">The sequence shown here is derived from an EMBL/GenBank/DDBJ whole genome shotgun (WGS) entry which is preliminary data.</text>
</comment>
<dbReference type="Proteomes" id="UP000824469">
    <property type="component" value="Unassembled WGS sequence"/>
</dbReference>
<evidence type="ECO:0000256" key="1">
    <source>
        <dbReference type="ARBA" id="ARBA00022614"/>
    </source>
</evidence>
<keyword evidence="1" id="KW-0433">Leucine-rich repeat</keyword>
<dbReference type="InterPro" id="IPR000157">
    <property type="entry name" value="TIR_dom"/>
</dbReference>
<dbReference type="GO" id="GO:0006952">
    <property type="term" value="P:defense response"/>
    <property type="evidence" value="ECO:0007669"/>
    <property type="project" value="InterPro"/>
</dbReference>
<evidence type="ECO:0000313" key="3">
    <source>
        <dbReference type="EMBL" id="KAH9290376.1"/>
    </source>
</evidence>
<dbReference type="SMART" id="SM00255">
    <property type="entry name" value="TIR"/>
    <property type="match status" value="1"/>
</dbReference>
<feature type="non-terminal residue" evidence="3">
    <location>
        <position position="530"/>
    </location>
</feature>
<dbReference type="PROSITE" id="PS50104">
    <property type="entry name" value="TIR"/>
    <property type="match status" value="1"/>
</dbReference>
<dbReference type="AlphaFoldDB" id="A0AA38BXN6"/>
<name>A0AA38BXN6_TAXCH</name>
<gene>
    <name evidence="3" type="ORF">KI387_034493</name>
</gene>
<dbReference type="InterPro" id="IPR027417">
    <property type="entry name" value="P-loop_NTPase"/>
</dbReference>
<evidence type="ECO:0000313" key="4">
    <source>
        <dbReference type="Proteomes" id="UP000824469"/>
    </source>
</evidence>
<dbReference type="EMBL" id="JAHRHJ020003813">
    <property type="protein sequence ID" value="KAH9290376.1"/>
    <property type="molecule type" value="Genomic_DNA"/>
</dbReference>
<dbReference type="GO" id="GO:0007165">
    <property type="term" value="P:signal transduction"/>
    <property type="evidence" value="ECO:0007669"/>
    <property type="project" value="InterPro"/>
</dbReference>
<dbReference type="OMA" id="WTISCIV"/>
<sequence length="530" mass="60360">MASSISTQRYDVFLSFRGRDLRKGFVDHLHSSLTTSARLNVFLDTEEIQPGDVISYDIKRAIECSSIRIPIFSANYAESAWCLQELALMCNSPELLIIPLFYDVSPSDVRYPDKGRFAQFFQKHEGRHQENTIAEWKSALFTVSSFSGWSLDMTLGYEGKLVKLVVQDVLNKLNNVPLDVAEFVVGMEERKEEQINGISQLQGQVLKDLLNVEYQVNDDARGKALIKDRLRYLRSLVILDDVDNSTQLDAIRGDWFGPGSRIIVTSRDKSVLSSKNADEIYDMKGVPDDQALQLFSWHAFLKTSPDKTFEDLSLVVVKICGGLPLSLEILGGFLYDKRERSLWVEALKQLEGAMYDNIHGRLRISYEDLAPNITLMNLVLKSLIKISDDGKFMMHDHLRDMGRAIVASESKEPGNRSRLWKLHEVLQVLKSHQGTKNVRCLILDGDLDVEDAVLDMKCLESMQNLQLLWLTGVTIHGGFERLSPHLRWLKMELCRGLDCLGPDWNMEHLAILDLSGSDVKEMWSRRFTLK</sequence>
<dbReference type="GO" id="GO:0043531">
    <property type="term" value="F:ADP binding"/>
    <property type="evidence" value="ECO:0007669"/>
    <property type="project" value="InterPro"/>
</dbReference>
<proteinExistence type="predicted"/>
<evidence type="ECO:0000259" key="2">
    <source>
        <dbReference type="PROSITE" id="PS50104"/>
    </source>
</evidence>